<keyword evidence="4" id="KW-1185">Reference proteome</keyword>
<dbReference type="AlphaFoldDB" id="A0A9P8L6I0"/>
<dbReference type="EMBL" id="JAGHQM010002674">
    <property type="protein sequence ID" value="KAH0548278.1"/>
    <property type="molecule type" value="Genomic_DNA"/>
</dbReference>
<evidence type="ECO:0000259" key="2">
    <source>
        <dbReference type="Pfam" id="PF01636"/>
    </source>
</evidence>
<keyword evidence="1" id="KW-0812">Transmembrane</keyword>
<proteinExistence type="predicted"/>
<dbReference type="Pfam" id="PF01636">
    <property type="entry name" value="APH"/>
    <property type="match status" value="1"/>
</dbReference>
<feature type="transmembrane region" description="Helical" evidence="1">
    <location>
        <begin position="382"/>
        <end position="403"/>
    </location>
</feature>
<dbReference type="InterPro" id="IPR051678">
    <property type="entry name" value="AGP_Transferase"/>
</dbReference>
<dbReference type="InterPro" id="IPR002575">
    <property type="entry name" value="Aminoglycoside_PTrfase"/>
</dbReference>
<feature type="transmembrane region" description="Helical" evidence="1">
    <location>
        <begin position="357"/>
        <end position="375"/>
    </location>
</feature>
<protein>
    <recommendedName>
        <fullName evidence="2">Aminoglycoside phosphotransferase domain-containing protein</fullName>
    </recommendedName>
</protein>
<evidence type="ECO:0000256" key="1">
    <source>
        <dbReference type="SAM" id="Phobius"/>
    </source>
</evidence>
<dbReference type="Proteomes" id="UP000750711">
    <property type="component" value="Unassembled WGS sequence"/>
</dbReference>
<feature type="domain" description="Aminoglycoside phosphotransferase" evidence="2">
    <location>
        <begin position="4"/>
        <end position="206"/>
    </location>
</feature>
<reference evidence="3" key="1">
    <citation type="submission" date="2021-03" db="EMBL/GenBank/DDBJ databases">
        <title>Comparative genomics and phylogenomic investigation of the class Geoglossomycetes provide insights into ecological specialization and systematics.</title>
        <authorList>
            <person name="Melie T."/>
            <person name="Pirro S."/>
            <person name="Miller A.N."/>
            <person name="Quandt A."/>
        </authorList>
    </citation>
    <scope>NUCLEOTIDE SEQUENCE</scope>
    <source>
        <strain evidence="3">CAQ_001_2017</strain>
    </source>
</reference>
<gene>
    <name evidence="3" type="ORF">GP486_008019</name>
</gene>
<dbReference type="PANTHER" id="PTHR21310">
    <property type="entry name" value="AMINOGLYCOSIDE PHOSPHOTRANSFERASE-RELATED-RELATED"/>
    <property type="match status" value="1"/>
</dbReference>
<keyword evidence="1" id="KW-0472">Membrane</keyword>
<comment type="caution">
    <text evidence="3">The sequence shown here is derived from an EMBL/GenBank/DDBJ whole genome shotgun (WGS) entry which is preliminary data.</text>
</comment>
<name>A0A9P8L6I0_9PEZI</name>
<dbReference type="SUPFAM" id="SSF56112">
    <property type="entry name" value="Protein kinase-like (PK-like)"/>
    <property type="match status" value="1"/>
</dbReference>
<dbReference type="PANTHER" id="PTHR21310:SF15">
    <property type="entry name" value="AMINOGLYCOSIDE PHOSPHOTRANSFERASE DOMAIN-CONTAINING PROTEIN"/>
    <property type="match status" value="1"/>
</dbReference>
<evidence type="ECO:0000313" key="3">
    <source>
        <dbReference type="EMBL" id="KAH0548278.1"/>
    </source>
</evidence>
<dbReference type="Gene3D" id="3.90.1200.10">
    <property type="match status" value="1"/>
</dbReference>
<sequence>MRFVAEKTTIPVPQVHGYAFQKNSPVGFAFMLIDFIDGHTLSDIDFLSLPESRKAHFYEQLAGFYIQLWAHEFPHIGSLTLSDNASGWTFDVPRRPLSIELNAQEIEGLQACNIFRKDAIFRSAEDYFTSLIDLAFNLFETSKNSVFDKYDAEIALYDLYQFKEVVKGWADSMYNNGPFILDHGDFRPHNIRVDDDLNIVGVIDWEWGRIVPVQLFIPPTWLTGRELLDLCRYLEREDYIRELTRFKSIVKDCGEEAAPLIEAWNSIEQDGAFLVSSALPNSTLIDTVYSKYFDMRRHNSPRIERVREFLQSDTRHRELISKKVVDRSLYLEELRQLGLEERDGVALPIEAAPTNSFGLGYLISAFSLSRWWYIYAERIKGVTLLSPSVIATVGGLMVITSILHRLFR</sequence>
<organism evidence="3 4">
    <name type="scientific">Trichoglossum hirsutum</name>
    <dbReference type="NCBI Taxonomy" id="265104"/>
    <lineage>
        <taxon>Eukaryota</taxon>
        <taxon>Fungi</taxon>
        <taxon>Dikarya</taxon>
        <taxon>Ascomycota</taxon>
        <taxon>Pezizomycotina</taxon>
        <taxon>Geoglossomycetes</taxon>
        <taxon>Geoglossales</taxon>
        <taxon>Geoglossaceae</taxon>
        <taxon>Trichoglossum</taxon>
    </lineage>
</organism>
<dbReference type="InterPro" id="IPR011009">
    <property type="entry name" value="Kinase-like_dom_sf"/>
</dbReference>
<accession>A0A9P8L6I0</accession>
<keyword evidence="1" id="KW-1133">Transmembrane helix</keyword>
<evidence type="ECO:0000313" key="4">
    <source>
        <dbReference type="Proteomes" id="UP000750711"/>
    </source>
</evidence>